<protein>
    <submittedName>
        <fullName evidence="1">34743_t:CDS:1</fullName>
    </submittedName>
</protein>
<organism evidence="1 2">
    <name type="scientific">Racocetra persica</name>
    <dbReference type="NCBI Taxonomy" id="160502"/>
    <lineage>
        <taxon>Eukaryota</taxon>
        <taxon>Fungi</taxon>
        <taxon>Fungi incertae sedis</taxon>
        <taxon>Mucoromycota</taxon>
        <taxon>Glomeromycotina</taxon>
        <taxon>Glomeromycetes</taxon>
        <taxon>Diversisporales</taxon>
        <taxon>Gigasporaceae</taxon>
        <taxon>Racocetra</taxon>
    </lineage>
</organism>
<proteinExistence type="predicted"/>
<dbReference type="Proteomes" id="UP000789920">
    <property type="component" value="Unassembled WGS sequence"/>
</dbReference>
<comment type="caution">
    <text evidence="1">The sequence shown here is derived from an EMBL/GenBank/DDBJ whole genome shotgun (WGS) entry which is preliminary data.</text>
</comment>
<accession>A0ACA9P809</accession>
<dbReference type="EMBL" id="CAJVQC010018667">
    <property type="protein sequence ID" value="CAG8695257.1"/>
    <property type="molecule type" value="Genomic_DNA"/>
</dbReference>
<name>A0ACA9P809_9GLOM</name>
<reference evidence="1" key="1">
    <citation type="submission" date="2021-06" db="EMBL/GenBank/DDBJ databases">
        <authorList>
            <person name="Kallberg Y."/>
            <person name="Tangrot J."/>
            <person name="Rosling A."/>
        </authorList>
    </citation>
    <scope>NUCLEOTIDE SEQUENCE</scope>
    <source>
        <strain evidence="1">MA461A</strain>
    </source>
</reference>
<sequence length="858" mass="96391">WAAHYINYKALKKIINSLPSAYKNNERSLPPTPAITITLGTRSYVNNDPQAADHLQQQKTAFFFKLERELEKVNSFYVQKEKEFNVRLRTLLDKKRILLGGERKLSSNSTSLLTLTEAFQQFQQDLNKLQQFVEINATGFRKILKKWDKRSKSSTKELYLSRQVEIQPCFNREFMFYMVDNVDNILLELQNHSQGLTTTPSSRSTSPGRRLSVGESTVEPDVMDDLETELFMAIIKDATSTVQEILGRILHHQIEEDKDILSRVFWRVCSEKNSSIDSIQCLVNTNMVNFKYFDDISDRTCLHEAAIVGRLPLITLCVDKGAKVDCSDVYGRRPLHYVCMYGHSDAATYLLSQKADCESLDHDVFSPLIYAVTNGHTKCVEILLKAGARIEPQGEDGHSHIPLSLACEYGHEDIAMLLLEKGAQIRLDAEGLSPLHLTSREGHHKLLKILTEQGGALLNTPDKYKGWTPIFYAASEGNIECVNILIQANCQVDITDESGHSPIYYAAWEGHIECINKLREAGGRVEIKDEPSNLIITNGHASHTGIIPHNIILPLGDDKEVFSFQTDTLNKFSLEFDIFPTFGSKVIGKGVALPHVFNFTSSRERRNHLVIEGTGGKCICPLFDTHLKVVGELSFEFAVVKPFQGVQLEIGGQVETYWKSTNTVSLPGSVSDQPSINTGSINNRNISSFITGSSLSGEYIQVVVQVTRDMVAVVYPEWMLSIDEFDLSVSDVTVKQFKSLNRRSQGELDFNNAANPGELQKIIHQAHLSLEEVLKKLPPSIGVNLEIKYPTVFEMSRYRFPDIPDINTYVDTILQTVYDSAQSHMTNNGSGKPPSNRPVMFSSFNPAICTALNWKQPN</sequence>
<feature type="non-terminal residue" evidence="1">
    <location>
        <position position="858"/>
    </location>
</feature>
<keyword evidence="2" id="KW-1185">Reference proteome</keyword>
<evidence type="ECO:0000313" key="2">
    <source>
        <dbReference type="Proteomes" id="UP000789920"/>
    </source>
</evidence>
<evidence type="ECO:0000313" key="1">
    <source>
        <dbReference type="EMBL" id="CAG8695257.1"/>
    </source>
</evidence>
<gene>
    <name evidence="1" type="ORF">RPERSI_LOCUS9749</name>
</gene>
<feature type="non-terminal residue" evidence="1">
    <location>
        <position position="1"/>
    </location>
</feature>